<keyword evidence="1" id="KW-0812">Transmembrane</keyword>
<feature type="transmembrane region" description="Helical" evidence="1">
    <location>
        <begin position="20"/>
        <end position="41"/>
    </location>
</feature>
<proteinExistence type="predicted"/>
<keyword evidence="1" id="KW-0472">Membrane</keyword>
<evidence type="ECO:0000313" key="3">
    <source>
        <dbReference type="Proteomes" id="UP001176941"/>
    </source>
</evidence>
<accession>A0ABN8XIF7</accession>
<name>A0ABN8XIF7_RANTA</name>
<organism evidence="2 3">
    <name type="scientific">Rangifer tarandus platyrhynchus</name>
    <name type="common">Svalbard reindeer</name>
    <dbReference type="NCBI Taxonomy" id="3082113"/>
    <lineage>
        <taxon>Eukaryota</taxon>
        <taxon>Metazoa</taxon>
        <taxon>Chordata</taxon>
        <taxon>Craniata</taxon>
        <taxon>Vertebrata</taxon>
        <taxon>Euteleostomi</taxon>
        <taxon>Mammalia</taxon>
        <taxon>Eutheria</taxon>
        <taxon>Laurasiatheria</taxon>
        <taxon>Artiodactyla</taxon>
        <taxon>Ruminantia</taxon>
        <taxon>Pecora</taxon>
        <taxon>Cervidae</taxon>
        <taxon>Odocoileinae</taxon>
        <taxon>Rangifer</taxon>
    </lineage>
</organism>
<keyword evidence="3" id="KW-1185">Reference proteome</keyword>
<keyword evidence="1" id="KW-1133">Transmembrane helix</keyword>
<gene>
    <name evidence="2" type="ORF">MRATA1EN1_LOCUS30793</name>
</gene>
<comment type="caution">
    <text evidence="2">The sequence shown here is derived from an EMBL/GenBank/DDBJ whole genome shotgun (WGS) entry which is preliminary data.</text>
</comment>
<evidence type="ECO:0000256" key="1">
    <source>
        <dbReference type="SAM" id="Phobius"/>
    </source>
</evidence>
<sequence length="89" mass="9579">MIQKDRNGAVADINITQKRVWSVFTAVAAATAALPLLQLLLCCCCSYCFAAAATTAASSCCCDQVRLREDTDCKPPQVVTAAAHYRSRH</sequence>
<protein>
    <recommendedName>
        <fullName evidence="4">Secreted peptide</fullName>
    </recommendedName>
</protein>
<dbReference type="Proteomes" id="UP001176941">
    <property type="component" value="Unassembled WGS sequence"/>
</dbReference>
<evidence type="ECO:0000313" key="2">
    <source>
        <dbReference type="EMBL" id="CAI9149175.1"/>
    </source>
</evidence>
<dbReference type="EMBL" id="CATKSN020000164">
    <property type="protein sequence ID" value="CAI9149175.1"/>
    <property type="molecule type" value="Genomic_DNA"/>
</dbReference>
<reference evidence="2" key="1">
    <citation type="submission" date="2023-04" db="EMBL/GenBank/DDBJ databases">
        <authorList>
            <consortium name="ELIXIR-Norway"/>
        </authorList>
    </citation>
    <scope>NUCLEOTIDE SEQUENCE [LARGE SCALE GENOMIC DNA]</scope>
</reference>
<evidence type="ECO:0008006" key="4">
    <source>
        <dbReference type="Google" id="ProtNLM"/>
    </source>
</evidence>